<accession>A0A1D6F9K5</accession>
<proteinExistence type="predicted"/>
<evidence type="ECO:0000313" key="1">
    <source>
        <dbReference type="EMBL" id="ONM27814.1"/>
    </source>
</evidence>
<reference evidence="1" key="1">
    <citation type="submission" date="2015-12" db="EMBL/GenBank/DDBJ databases">
        <title>Update maize B73 reference genome by single molecule sequencing technologies.</title>
        <authorList>
            <consortium name="Maize Genome Sequencing Project"/>
            <person name="Ware D."/>
        </authorList>
    </citation>
    <scope>NUCLEOTIDE SEQUENCE [LARGE SCALE GENOMIC DNA]</scope>
    <source>
        <tissue evidence="1">Seedling</tissue>
    </source>
</reference>
<protein>
    <submittedName>
        <fullName evidence="1">ATP binding protein</fullName>
    </submittedName>
</protein>
<sequence>MGQEPLHRFDLLRADRVLIARAWEMEVEARATDPVRWRLASRDARWGVKSKPVLMIGSVYL</sequence>
<name>A0A1D6F9K5_MAIZE</name>
<organism evidence="1">
    <name type="scientific">Zea mays</name>
    <name type="common">Maize</name>
    <dbReference type="NCBI Taxonomy" id="4577"/>
    <lineage>
        <taxon>Eukaryota</taxon>
        <taxon>Viridiplantae</taxon>
        <taxon>Streptophyta</taxon>
        <taxon>Embryophyta</taxon>
        <taxon>Tracheophyta</taxon>
        <taxon>Spermatophyta</taxon>
        <taxon>Magnoliopsida</taxon>
        <taxon>Liliopsida</taxon>
        <taxon>Poales</taxon>
        <taxon>Poaceae</taxon>
        <taxon>PACMAD clade</taxon>
        <taxon>Panicoideae</taxon>
        <taxon>Andropogonodae</taxon>
        <taxon>Andropogoneae</taxon>
        <taxon>Tripsacinae</taxon>
        <taxon>Zea</taxon>
    </lineage>
</organism>
<dbReference type="AlphaFoldDB" id="A0A1D6F9K5"/>
<gene>
    <name evidence="1" type="ORF">ZEAMMB73_Zm00001d007889</name>
</gene>
<dbReference type="EMBL" id="CM007648">
    <property type="protein sequence ID" value="ONM27814.1"/>
    <property type="molecule type" value="Genomic_DNA"/>
</dbReference>